<keyword evidence="9" id="KW-1185">Reference proteome</keyword>
<protein>
    <recommendedName>
        <fullName evidence="6">Ribosome-recycling factor</fullName>
        <shortName evidence="6">RRF</shortName>
    </recommendedName>
    <alternativeName>
        <fullName evidence="6">Ribosome-releasing factor</fullName>
    </alternativeName>
</protein>
<dbReference type="GO" id="GO:0006415">
    <property type="term" value="P:translational termination"/>
    <property type="evidence" value="ECO:0007669"/>
    <property type="project" value="UniProtKB-UniRule"/>
</dbReference>
<dbReference type="NCBIfam" id="TIGR00496">
    <property type="entry name" value="frr"/>
    <property type="match status" value="1"/>
</dbReference>
<dbReference type="Gene3D" id="3.30.1360.40">
    <property type="match status" value="1"/>
</dbReference>
<evidence type="ECO:0000313" key="8">
    <source>
        <dbReference type="EMBL" id="MBK0381172.1"/>
    </source>
</evidence>
<dbReference type="PANTHER" id="PTHR20982:SF3">
    <property type="entry name" value="MITOCHONDRIAL RIBOSOME RECYCLING FACTOR PSEUDO 1"/>
    <property type="match status" value="1"/>
</dbReference>
<sequence>MSELIKKQVDDAKASMEKAIAHTDSELTKIRAGKANPSMLDDVTVDYYGTATPLSQVGSVNTPDARTIVIQPWEKSLLGAIEKAIKEANLGLNPQNDGVIIRINVPPLTEERRRDLVKKAKGEAETGKIAIRNIRKDANEKIKKLKTEGVSEDEIKVGEGEIQKLTDAYIVKIDQLSDVKEKDIMTV</sequence>
<dbReference type="CDD" id="cd00520">
    <property type="entry name" value="RRF"/>
    <property type="match status" value="1"/>
</dbReference>
<evidence type="ECO:0000256" key="4">
    <source>
        <dbReference type="ARBA" id="ARBA00022917"/>
    </source>
</evidence>
<dbReference type="Gene3D" id="1.10.132.20">
    <property type="entry name" value="Ribosome-recycling factor"/>
    <property type="match status" value="1"/>
</dbReference>
<keyword evidence="4 6" id="KW-0648">Protein biosynthesis</keyword>
<evidence type="ECO:0000256" key="3">
    <source>
        <dbReference type="ARBA" id="ARBA00022490"/>
    </source>
</evidence>
<dbReference type="RefSeq" id="WP_200067721.1">
    <property type="nucleotide sequence ID" value="NZ_JAEHFW010000004.1"/>
</dbReference>
<dbReference type="AlphaFoldDB" id="A0A934UPP3"/>
<dbReference type="HAMAP" id="MF_00040">
    <property type="entry name" value="RRF"/>
    <property type="match status" value="1"/>
</dbReference>
<accession>A0A934UPP3</accession>
<dbReference type="InterPro" id="IPR036191">
    <property type="entry name" value="RRF_sf"/>
</dbReference>
<dbReference type="FunFam" id="3.30.1360.40:FF:000001">
    <property type="entry name" value="Ribosome-recycling factor"/>
    <property type="match status" value="1"/>
</dbReference>
<dbReference type="InterPro" id="IPR002661">
    <property type="entry name" value="Ribosome_recyc_fac"/>
</dbReference>
<feature type="domain" description="Ribosome recycling factor" evidence="7">
    <location>
        <begin position="25"/>
        <end position="185"/>
    </location>
</feature>
<evidence type="ECO:0000256" key="2">
    <source>
        <dbReference type="ARBA" id="ARBA00005912"/>
    </source>
</evidence>
<comment type="function">
    <text evidence="5 6">Responsible for the release of ribosomes from messenger RNA at the termination of protein biosynthesis. May increase the efficiency of translation by recycling ribosomes from one round of translation to another.</text>
</comment>
<evidence type="ECO:0000256" key="5">
    <source>
        <dbReference type="ARBA" id="ARBA00025050"/>
    </source>
</evidence>
<dbReference type="PANTHER" id="PTHR20982">
    <property type="entry name" value="RIBOSOME RECYCLING FACTOR"/>
    <property type="match status" value="1"/>
</dbReference>
<comment type="similarity">
    <text evidence="2 6">Belongs to the RRF family.</text>
</comment>
<dbReference type="GO" id="GO:0005737">
    <property type="term" value="C:cytoplasm"/>
    <property type="evidence" value="ECO:0007669"/>
    <property type="project" value="UniProtKB-SubCell"/>
</dbReference>
<dbReference type="GO" id="GO:0043023">
    <property type="term" value="F:ribosomal large subunit binding"/>
    <property type="evidence" value="ECO:0007669"/>
    <property type="project" value="TreeGrafter"/>
</dbReference>
<dbReference type="Proteomes" id="UP000613193">
    <property type="component" value="Unassembled WGS sequence"/>
</dbReference>
<proteinExistence type="inferred from homology"/>
<dbReference type="Pfam" id="PF01765">
    <property type="entry name" value="RRF"/>
    <property type="match status" value="1"/>
</dbReference>
<keyword evidence="3 6" id="KW-0963">Cytoplasm</keyword>
<evidence type="ECO:0000313" key="9">
    <source>
        <dbReference type="Proteomes" id="UP000613193"/>
    </source>
</evidence>
<dbReference type="InterPro" id="IPR023584">
    <property type="entry name" value="Ribosome_recyc_fac_dom"/>
</dbReference>
<evidence type="ECO:0000256" key="6">
    <source>
        <dbReference type="HAMAP-Rule" id="MF_00040"/>
    </source>
</evidence>
<dbReference type="FunFam" id="1.10.132.20:FF:000001">
    <property type="entry name" value="Ribosome-recycling factor"/>
    <property type="match status" value="1"/>
</dbReference>
<gene>
    <name evidence="6 8" type="primary">frr</name>
    <name evidence="8" type="ORF">I5M19_17755</name>
</gene>
<name>A0A934UPP3_9SPHI</name>
<reference evidence="8" key="1">
    <citation type="submission" date="2020-12" db="EMBL/GenBank/DDBJ databases">
        <title>Bacterial novel species Mucilaginibacter sp. SD-g isolated from soil.</title>
        <authorList>
            <person name="Jung H.-Y."/>
        </authorList>
    </citation>
    <scope>NUCLEOTIDE SEQUENCE</scope>
    <source>
        <strain evidence="8">SD-g</strain>
    </source>
</reference>
<evidence type="ECO:0000256" key="1">
    <source>
        <dbReference type="ARBA" id="ARBA00004496"/>
    </source>
</evidence>
<dbReference type="EMBL" id="JAEHFW010000004">
    <property type="protein sequence ID" value="MBK0381172.1"/>
    <property type="molecule type" value="Genomic_DNA"/>
</dbReference>
<comment type="subcellular location">
    <subcellularLocation>
        <location evidence="1 6">Cytoplasm</location>
    </subcellularLocation>
</comment>
<evidence type="ECO:0000259" key="7">
    <source>
        <dbReference type="Pfam" id="PF01765"/>
    </source>
</evidence>
<dbReference type="SUPFAM" id="SSF55194">
    <property type="entry name" value="Ribosome recycling factor, RRF"/>
    <property type="match status" value="1"/>
</dbReference>
<organism evidence="8 9">
    <name type="scientific">Mucilaginibacter segetis</name>
    <dbReference type="NCBI Taxonomy" id="2793071"/>
    <lineage>
        <taxon>Bacteria</taxon>
        <taxon>Pseudomonadati</taxon>
        <taxon>Bacteroidota</taxon>
        <taxon>Sphingobacteriia</taxon>
        <taxon>Sphingobacteriales</taxon>
        <taxon>Sphingobacteriaceae</taxon>
        <taxon>Mucilaginibacter</taxon>
    </lineage>
</organism>
<comment type="caution">
    <text evidence="8">The sequence shown here is derived from an EMBL/GenBank/DDBJ whole genome shotgun (WGS) entry which is preliminary data.</text>
</comment>